<reference evidence="5 6" key="1">
    <citation type="journal article" date="2019" name="Int. J. Syst. Evol. Microbiol.">
        <title>The Global Catalogue of Microorganisms (GCM) 10K type strain sequencing project: providing services to taxonomists for standard genome sequencing and annotation.</title>
        <authorList>
            <consortium name="The Broad Institute Genomics Platform"/>
            <consortium name="The Broad Institute Genome Sequencing Center for Infectious Disease"/>
            <person name="Wu L."/>
            <person name="Ma J."/>
        </authorList>
    </citation>
    <scope>NUCLEOTIDE SEQUENCE [LARGE SCALE GENOMIC DNA]</scope>
    <source>
        <strain evidence="5 6">JCM 6833</strain>
    </source>
</reference>
<organism evidence="5 6">
    <name type="scientific">Actinomadura fulvescens</name>
    <dbReference type="NCBI Taxonomy" id="46160"/>
    <lineage>
        <taxon>Bacteria</taxon>
        <taxon>Bacillati</taxon>
        <taxon>Actinomycetota</taxon>
        <taxon>Actinomycetes</taxon>
        <taxon>Streptosporangiales</taxon>
        <taxon>Thermomonosporaceae</taxon>
        <taxon>Actinomadura</taxon>
    </lineage>
</organism>
<sequence length="468" mass="50032">MRASGVTLAVAGAGIRGATYARRALATAHRGDAAPGSPGDRPPSGEHSGEAATGGVGGRPPSGEHSATVVAVAEPDPVRRARFAAEHGIPPERVFADWREMAAAGRLADGVIIATQDAEHAEPAIRFADLGYHILLEKPMATNEPDAAAILEAVERNGSTLAVCHVLRYTPYTAAIRELIAAGRIGTPISIQHLEPVGWWHQAHSYVRGNWRREDESGPMLMTKSCHDIDWIIHVMGEVPARVSSFGRLSHFRPENRPPGAADRCLDCKVESSCPYSAKRLYLSCLDDPDLRAWPLSVVTTDHTEAGVTEALREGPYGRCVYAADNDVVDHQVVNLEFPSGATAAFTMTAFTPYVQRQTRIFGTAGFIEGDGARLTLRDFVTGEEEVVETADDHRSPDGRHDDADDALADAFIAAIATGDPSLLPSDARESLAAHRVVWAAERARRSGTVVDITPSLPSASPAKGTAQ</sequence>
<feature type="domain" description="Gfo/Idh/MocA-like oxidoreductase N-terminal" evidence="3">
    <location>
        <begin position="65"/>
        <end position="164"/>
    </location>
</feature>
<dbReference type="PANTHER" id="PTHR43377:SF2">
    <property type="entry name" value="BINDING ROSSMANN FOLD OXIDOREDUCTASE, PUTATIVE (AFU_ORTHOLOGUE AFUA_4G00560)-RELATED"/>
    <property type="match status" value="1"/>
</dbReference>
<comment type="similarity">
    <text evidence="1">Belongs to the Gfo/Idh/MocA family.</text>
</comment>
<gene>
    <name evidence="5" type="ORF">GCM10010411_19110</name>
</gene>
<dbReference type="SUPFAM" id="SSF55347">
    <property type="entry name" value="Glyceraldehyde-3-phosphate dehydrogenase-like, C-terminal domain"/>
    <property type="match status" value="1"/>
</dbReference>
<feature type="domain" description="Gfo/Idh/MocA-like oxidoreductase C-terminal" evidence="4">
    <location>
        <begin position="177"/>
        <end position="452"/>
    </location>
</feature>
<dbReference type="InterPro" id="IPR000683">
    <property type="entry name" value="Gfo/Idh/MocA-like_OxRdtase_N"/>
</dbReference>
<comment type="caution">
    <text evidence="5">The sequence shown here is derived from an EMBL/GenBank/DDBJ whole genome shotgun (WGS) entry which is preliminary data.</text>
</comment>
<dbReference type="InterPro" id="IPR004104">
    <property type="entry name" value="Gfo/Idh/MocA-like_OxRdtase_C"/>
</dbReference>
<evidence type="ECO:0000313" key="6">
    <source>
        <dbReference type="Proteomes" id="UP001501509"/>
    </source>
</evidence>
<dbReference type="Pfam" id="PF02894">
    <property type="entry name" value="GFO_IDH_MocA_C"/>
    <property type="match status" value="1"/>
</dbReference>
<accession>A0ABN3PHU6</accession>
<evidence type="ECO:0000256" key="1">
    <source>
        <dbReference type="ARBA" id="ARBA00010928"/>
    </source>
</evidence>
<dbReference type="SUPFAM" id="SSF51735">
    <property type="entry name" value="NAD(P)-binding Rossmann-fold domains"/>
    <property type="match status" value="1"/>
</dbReference>
<evidence type="ECO:0000259" key="4">
    <source>
        <dbReference type="Pfam" id="PF02894"/>
    </source>
</evidence>
<dbReference type="Pfam" id="PF01408">
    <property type="entry name" value="GFO_IDH_MocA"/>
    <property type="match status" value="1"/>
</dbReference>
<dbReference type="RefSeq" id="WP_344539712.1">
    <property type="nucleotide sequence ID" value="NZ_BAAATD010000002.1"/>
</dbReference>
<keyword evidence="6" id="KW-1185">Reference proteome</keyword>
<evidence type="ECO:0000259" key="3">
    <source>
        <dbReference type="Pfam" id="PF01408"/>
    </source>
</evidence>
<proteinExistence type="inferred from homology"/>
<evidence type="ECO:0000313" key="5">
    <source>
        <dbReference type="EMBL" id="GAA2586540.1"/>
    </source>
</evidence>
<feature type="region of interest" description="Disordered" evidence="2">
    <location>
        <begin position="28"/>
        <end position="67"/>
    </location>
</feature>
<name>A0ABN3PHU6_9ACTN</name>
<dbReference type="Gene3D" id="3.40.50.720">
    <property type="entry name" value="NAD(P)-binding Rossmann-like Domain"/>
    <property type="match status" value="1"/>
</dbReference>
<dbReference type="Gene3D" id="3.30.360.10">
    <property type="entry name" value="Dihydrodipicolinate Reductase, domain 2"/>
    <property type="match status" value="1"/>
</dbReference>
<evidence type="ECO:0000256" key="2">
    <source>
        <dbReference type="SAM" id="MobiDB-lite"/>
    </source>
</evidence>
<protein>
    <submittedName>
        <fullName evidence="5">Gfo/Idh/MocA family oxidoreductase</fullName>
    </submittedName>
</protein>
<dbReference type="EMBL" id="BAAATD010000002">
    <property type="protein sequence ID" value="GAA2586540.1"/>
    <property type="molecule type" value="Genomic_DNA"/>
</dbReference>
<dbReference type="InterPro" id="IPR051450">
    <property type="entry name" value="Gfo/Idh/MocA_Oxidoreductases"/>
</dbReference>
<dbReference type="Proteomes" id="UP001501509">
    <property type="component" value="Unassembled WGS sequence"/>
</dbReference>
<dbReference type="InterPro" id="IPR036291">
    <property type="entry name" value="NAD(P)-bd_dom_sf"/>
</dbReference>
<dbReference type="PANTHER" id="PTHR43377">
    <property type="entry name" value="BILIVERDIN REDUCTASE A"/>
    <property type="match status" value="1"/>
</dbReference>